<accession>A0AAP3DK40</accession>
<reference evidence="1" key="1">
    <citation type="submission" date="2022-09" db="EMBL/GenBank/DDBJ databases">
        <title>Genome analysis and characterization of larvicidal activity of Brevibacillus strains.</title>
        <authorList>
            <person name="Patrusheva E.V."/>
            <person name="Izotova A.O."/>
            <person name="Toshchakov S.V."/>
            <person name="Sineoky S.P."/>
        </authorList>
    </citation>
    <scope>NUCLEOTIDE SEQUENCE</scope>
    <source>
        <strain evidence="1">VKPM_B-13247</strain>
    </source>
</reference>
<dbReference type="EMBL" id="JAPTNE010000038">
    <property type="protein sequence ID" value="MCZ0809573.1"/>
    <property type="molecule type" value="Genomic_DNA"/>
</dbReference>
<proteinExistence type="predicted"/>
<dbReference type="AlphaFoldDB" id="A0AAP3DK40"/>
<gene>
    <name evidence="1" type="ORF">O0554_22185</name>
</gene>
<protein>
    <recommendedName>
        <fullName evidence="3">DUF2116 family Zn-ribbon domain-containing protein</fullName>
    </recommendedName>
</protein>
<evidence type="ECO:0000313" key="2">
    <source>
        <dbReference type="Proteomes" id="UP001077662"/>
    </source>
</evidence>
<comment type="caution">
    <text evidence="1">The sequence shown here is derived from an EMBL/GenBank/DDBJ whole genome shotgun (WGS) entry which is preliminary data.</text>
</comment>
<dbReference type="Proteomes" id="UP001077662">
    <property type="component" value="Unassembled WGS sequence"/>
</dbReference>
<name>A0AAP3DK40_BRELA</name>
<organism evidence="1 2">
    <name type="scientific">Brevibacillus laterosporus</name>
    <name type="common">Bacillus laterosporus</name>
    <dbReference type="NCBI Taxonomy" id="1465"/>
    <lineage>
        <taxon>Bacteria</taxon>
        <taxon>Bacillati</taxon>
        <taxon>Bacillota</taxon>
        <taxon>Bacilli</taxon>
        <taxon>Bacillales</taxon>
        <taxon>Paenibacillaceae</taxon>
        <taxon>Brevibacillus</taxon>
    </lineage>
</organism>
<evidence type="ECO:0000313" key="1">
    <source>
        <dbReference type="EMBL" id="MCZ0809573.1"/>
    </source>
</evidence>
<dbReference type="RefSeq" id="WP_258434580.1">
    <property type="nucleotide sequence ID" value="NZ_JANSGW010000038.1"/>
</dbReference>
<evidence type="ECO:0008006" key="3">
    <source>
        <dbReference type="Google" id="ProtNLM"/>
    </source>
</evidence>
<sequence>MKYSIKLCIVCYEQFESSRRDAMYCGSACRQVASRDRRKGLNTYELPNWMRFRIIHFQEVFNLKTLANNYKRHEWIDSIGIYIELKNV</sequence>